<organism evidence="1 2">
    <name type="scientific">Melastoma candidum</name>
    <dbReference type="NCBI Taxonomy" id="119954"/>
    <lineage>
        <taxon>Eukaryota</taxon>
        <taxon>Viridiplantae</taxon>
        <taxon>Streptophyta</taxon>
        <taxon>Embryophyta</taxon>
        <taxon>Tracheophyta</taxon>
        <taxon>Spermatophyta</taxon>
        <taxon>Magnoliopsida</taxon>
        <taxon>eudicotyledons</taxon>
        <taxon>Gunneridae</taxon>
        <taxon>Pentapetalae</taxon>
        <taxon>rosids</taxon>
        <taxon>malvids</taxon>
        <taxon>Myrtales</taxon>
        <taxon>Melastomataceae</taxon>
        <taxon>Melastomatoideae</taxon>
        <taxon>Melastomateae</taxon>
        <taxon>Melastoma</taxon>
    </lineage>
</organism>
<gene>
    <name evidence="1" type="ORF">MLD38_034431</name>
</gene>
<comment type="caution">
    <text evidence="1">The sequence shown here is derived from an EMBL/GenBank/DDBJ whole genome shotgun (WGS) entry which is preliminary data.</text>
</comment>
<evidence type="ECO:0000313" key="2">
    <source>
        <dbReference type="Proteomes" id="UP001057402"/>
    </source>
</evidence>
<proteinExistence type="predicted"/>
<name>A0ACB9M9X1_9MYRT</name>
<sequence length="294" mass="31468">MAVAASRMLPRRTSNDCSVPVQRGGVPLRPNNEGILSVRCWTDSAAEGSAMAVGGCVEIRRPAVVAKAIAAPERVIAVEHGVLLNRTLEELGSLLGRLSTAASVVLITAAKMRPLKFNIQALLEKGLIDCRFFTLLAVAGSMVGSILCFIEGCFLVSESYVEYFHMMSQHTDAGHMVHLLVEALDMFLVGTAMMTFGASLHVMFVGSRTSFARRLWLPTWVGTRSVLQAKSRVGHAVMMILQVGMLEKFKSIPVTTGLDLACFAGAMLLSSACIFVLSKLSFGTAASAKKSSIA</sequence>
<evidence type="ECO:0000313" key="1">
    <source>
        <dbReference type="EMBL" id="KAI4321007.1"/>
    </source>
</evidence>
<reference evidence="2" key="1">
    <citation type="journal article" date="2023" name="Front. Plant Sci.">
        <title>Chromosomal-level genome assembly of Melastoma candidum provides insights into trichome evolution.</title>
        <authorList>
            <person name="Zhong Y."/>
            <person name="Wu W."/>
            <person name="Sun C."/>
            <person name="Zou P."/>
            <person name="Liu Y."/>
            <person name="Dai S."/>
            <person name="Zhou R."/>
        </authorList>
    </citation>
    <scope>NUCLEOTIDE SEQUENCE [LARGE SCALE GENOMIC DNA]</scope>
</reference>
<dbReference type="Proteomes" id="UP001057402">
    <property type="component" value="Chromosome 10"/>
</dbReference>
<protein>
    <submittedName>
        <fullName evidence="1">Uncharacterized protein</fullName>
    </submittedName>
</protein>
<dbReference type="EMBL" id="CM042889">
    <property type="protein sequence ID" value="KAI4321007.1"/>
    <property type="molecule type" value="Genomic_DNA"/>
</dbReference>
<accession>A0ACB9M9X1</accession>
<keyword evidence="2" id="KW-1185">Reference proteome</keyword>